<dbReference type="InterPro" id="IPR029044">
    <property type="entry name" value="Nucleotide-diphossugar_trans"/>
</dbReference>
<protein>
    <submittedName>
        <fullName evidence="6">GT2 family glycosyltransferase</fullName>
    </submittedName>
</protein>
<gene>
    <name evidence="6" type="ORF">FB557_0601</name>
</gene>
<comment type="caution">
    <text evidence="6">The sequence shown here is derived from an EMBL/GenBank/DDBJ whole genome shotgun (WGS) entry which is preliminary data.</text>
</comment>
<dbReference type="Proteomes" id="UP000315628">
    <property type="component" value="Unassembled WGS sequence"/>
</dbReference>
<proteinExistence type="inferred from homology"/>
<evidence type="ECO:0000256" key="4">
    <source>
        <dbReference type="ARBA" id="ARBA00022679"/>
    </source>
</evidence>
<dbReference type="OrthoDB" id="6653642at2"/>
<evidence type="ECO:0000313" key="6">
    <source>
        <dbReference type="EMBL" id="TWD17043.1"/>
    </source>
</evidence>
<evidence type="ECO:0000256" key="2">
    <source>
        <dbReference type="ARBA" id="ARBA00006739"/>
    </source>
</evidence>
<evidence type="ECO:0000259" key="5">
    <source>
        <dbReference type="Pfam" id="PF02709"/>
    </source>
</evidence>
<sequence>MPDESAVTVVTIAHGRHDHLVRQREVLREVAAGVPHVVVAMEDPEIGRLLEGDPDVVLREVPADALGLPLAAARNLGVATAIDEGAELVVLLDVDCLPGPDLLRRYAEAARAAPGDMLCGPVTYLAAGVRPTRAAELTALTSPHPARPAPPDDQVVRTADHDLFWSLSFAVTPATWARVGGFCEEYVGYGGEDTDLAWSARDRGVGLCWVGGAHAYHQWHPVSAPPVEHLQDIVRNARIAHRRWGRWPMSGWLTAFAERGLIRWEGNDVKVLRDPPSPD</sequence>
<dbReference type="PANTHER" id="PTHR43179:SF12">
    <property type="entry name" value="GALACTOFURANOSYLTRANSFERASE GLFT2"/>
    <property type="match status" value="1"/>
</dbReference>
<evidence type="ECO:0000313" key="7">
    <source>
        <dbReference type="Proteomes" id="UP000315628"/>
    </source>
</evidence>
<dbReference type="RefSeq" id="WP_144855445.1">
    <property type="nucleotide sequence ID" value="NZ_BAAAYT010000002.1"/>
</dbReference>
<dbReference type="Pfam" id="PF02709">
    <property type="entry name" value="Glyco_transf_7C"/>
    <property type="match status" value="1"/>
</dbReference>
<comment type="similarity">
    <text evidence="2">Belongs to the glycosyltransferase 2 family.</text>
</comment>
<keyword evidence="3" id="KW-0328">Glycosyltransferase</keyword>
<keyword evidence="7" id="KW-1185">Reference proteome</keyword>
<dbReference type="Gene3D" id="3.90.550.10">
    <property type="entry name" value="Spore Coat Polysaccharide Biosynthesis Protein SpsA, Chain A"/>
    <property type="match status" value="1"/>
</dbReference>
<dbReference type="AlphaFoldDB" id="A0A560WH80"/>
<feature type="domain" description="Galactosyltransferase C-terminal" evidence="5">
    <location>
        <begin position="168"/>
        <end position="207"/>
    </location>
</feature>
<dbReference type="EMBL" id="VIUW01000001">
    <property type="protein sequence ID" value="TWD17043.1"/>
    <property type="molecule type" value="Genomic_DNA"/>
</dbReference>
<evidence type="ECO:0000256" key="1">
    <source>
        <dbReference type="ARBA" id="ARBA00004776"/>
    </source>
</evidence>
<dbReference type="InterPro" id="IPR027791">
    <property type="entry name" value="Galactosyl_T_C"/>
</dbReference>
<evidence type="ECO:0000256" key="3">
    <source>
        <dbReference type="ARBA" id="ARBA00022676"/>
    </source>
</evidence>
<comment type="pathway">
    <text evidence="1">Cell wall biogenesis; cell wall polysaccharide biosynthesis.</text>
</comment>
<accession>A0A560WH80</accession>
<organism evidence="6 7">
    <name type="scientific">Marihabitans asiaticum</name>
    <dbReference type="NCBI Taxonomy" id="415218"/>
    <lineage>
        <taxon>Bacteria</taxon>
        <taxon>Bacillati</taxon>
        <taxon>Actinomycetota</taxon>
        <taxon>Actinomycetes</taxon>
        <taxon>Micrococcales</taxon>
        <taxon>Intrasporangiaceae</taxon>
        <taxon>Marihabitans</taxon>
    </lineage>
</organism>
<name>A0A560WH80_9MICO</name>
<dbReference type="GO" id="GO:0016757">
    <property type="term" value="F:glycosyltransferase activity"/>
    <property type="evidence" value="ECO:0007669"/>
    <property type="project" value="UniProtKB-KW"/>
</dbReference>
<dbReference type="PANTHER" id="PTHR43179">
    <property type="entry name" value="RHAMNOSYLTRANSFERASE WBBL"/>
    <property type="match status" value="1"/>
</dbReference>
<dbReference type="SUPFAM" id="SSF53448">
    <property type="entry name" value="Nucleotide-diphospho-sugar transferases"/>
    <property type="match status" value="1"/>
</dbReference>
<reference evidence="6 7" key="1">
    <citation type="submission" date="2019-06" db="EMBL/GenBank/DDBJ databases">
        <title>Sequencing the genomes of 1000 actinobacteria strains.</title>
        <authorList>
            <person name="Klenk H.-P."/>
        </authorList>
    </citation>
    <scope>NUCLEOTIDE SEQUENCE [LARGE SCALE GENOMIC DNA]</scope>
    <source>
        <strain evidence="6 7">DSM 18935</strain>
    </source>
</reference>
<keyword evidence="4 6" id="KW-0808">Transferase</keyword>